<feature type="transmembrane region" description="Helical" evidence="8">
    <location>
        <begin position="342"/>
        <end position="361"/>
    </location>
</feature>
<keyword evidence="7 8" id="KW-0472">Membrane</keyword>
<feature type="transmembrane region" description="Helical" evidence="8">
    <location>
        <begin position="218"/>
        <end position="235"/>
    </location>
</feature>
<evidence type="ECO:0000256" key="4">
    <source>
        <dbReference type="ARBA" id="ARBA00022475"/>
    </source>
</evidence>
<dbReference type="Gene3D" id="1.20.1250.20">
    <property type="entry name" value="MFS general substrate transporter like domains"/>
    <property type="match status" value="2"/>
</dbReference>
<protein>
    <submittedName>
        <fullName evidence="10">Putative transporter</fullName>
    </submittedName>
</protein>
<keyword evidence="6 8" id="KW-1133">Transmembrane helix</keyword>
<dbReference type="GO" id="GO:0005886">
    <property type="term" value="C:plasma membrane"/>
    <property type="evidence" value="ECO:0007669"/>
    <property type="project" value="UniProtKB-SubCell"/>
</dbReference>
<dbReference type="CDD" id="cd17325">
    <property type="entry name" value="MFS_MdtG_SLC18_like"/>
    <property type="match status" value="1"/>
</dbReference>
<dbReference type="AlphaFoldDB" id="A0A1B1N7N4"/>
<reference evidence="10 11" key="1">
    <citation type="submission" date="2016-03" db="EMBL/GenBank/DDBJ databases">
        <title>Shallow-sea hydrothermal system.</title>
        <authorList>
            <person name="Tang K."/>
        </authorList>
    </citation>
    <scope>NUCLEOTIDE SEQUENCE [LARGE SCALE GENOMIC DNA]</scope>
    <source>
        <strain evidence="10 11">JLT9</strain>
    </source>
</reference>
<dbReference type="PROSITE" id="PS50850">
    <property type="entry name" value="MFS"/>
    <property type="match status" value="1"/>
</dbReference>
<feature type="transmembrane region" description="Helical" evidence="8">
    <location>
        <begin position="49"/>
        <end position="72"/>
    </location>
</feature>
<organism evidence="10 11">
    <name type="scientific">Serinicoccus hydrothermalis</name>
    <dbReference type="NCBI Taxonomy" id="1758689"/>
    <lineage>
        <taxon>Bacteria</taxon>
        <taxon>Bacillati</taxon>
        <taxon>Actinomycetota</taxon>
        <taxon>Actinomycetes</taxon>
        <taxon>Micrococcales</taxon>
        <taxon>Ornithinimicrobiaceae</taxon>
        <taxon>Serinicoccus</taxon>
    </lineage>
</organism>
<dbReference type="InterPro" id="IPR011701">
    <property type="entry name" value="MFS"/>
</dbReference>
<feature type="domain" description="Major facilitator superfamily (MFS) profile" evidence="9">
    <location>
        <begin position="13"/>
        <end position="396"/>
    </location>
</feature>
<dbReference type="Pfam" id="PF07690">
    <property type="entry name" value="MFS_1"/>
    <property type="match status" value="2"/>
</dbReference>
<dbReference type="PRINTS" id="PR01035">
    <property type="entry name" value="TCRTETA"/>
</dbReference>
<accession>A0A1B1N7N4</accession>
<name>A0A1B1N7N4_9MICO</name>
<keyword evidence="11" id="KW-1185">Reference proteome</keyword>
<evidence type="ECO:0000259" key="9">
    <source>
        <dbReference type="PROSITE" id="PS50850"/>
    </source>
</evidence>
<feature type="transmembrane region" description="Helical" evidence="8">
    <location>
        <begin position="282"/>
        <end position="301"/>
    </location>
</feature>
<dbReference type="EMBL" id="CP014989">
    <property type="protein sequence ID" value="ANS77442.1"/>
    <property type="molecule type" value="Genomic_DNA"/>
</dbReference>
<evidence type="ECO:0000256" key="3">
    <source>
        <dbReference type="ARBA" id="ARBA00022448"/>
    </source>
</evidence>
<dbReference type="InterPro" id="IPR005829">
    <property type="entry name" value="Sugar_transporter_CS"/>
</dbReference>
<comment type="subcellular location">
    <subcellularLocation>
        <location evidence="1">Cell membrane</location>
        <topology evidence="1">Multi-pass membrane protein</topology>
    </subcellularLocation>
</comment>
<dbReference type="STRING" id="1758689.SGUI_0046"/>
<evidence type="ECO:0000313" key="11">
    <source>
        <dbReference type="Proteomes" id="UP000092482"/>
    </source>
</evidence>
<dbReference type="SUPFAM" id="SSF103473">
    <property type="entry name" value="MFS general substrate transporter"/>
    <property type="match status" value="1"/>
</dbReference>
<dbReference type="OrthoDB" id="3285241at2"/>
<evidence type="ECO:0000256" key="5">
    <source>
        <dbReference type="ARBA" id="ARBA00022692"/>
    </source>
</evidence>
<evidence type="ECO:0000256" key="8">
    <source>
        <dbReference type="SAM" id="Phobius"/>
    </source>
</evidence>
<dbReference type="KEGG" id="serj:SGUI_0046"/>
<feature type="transmembrane region" description="Helical" evidence="8">
    <location>
        <begin position="307"/>
        <end position="330"/>
    </location>
</feature>
<feature type="transmembrane region" description="Helical" evidence="8">
    <location>
        <begin position="367"/>
        <end position="389"/>
    </location>
</feature>
<evidence type="ECO:0000256" key="6">
    <source>
        <dbReference type="ARBA" id="ARBA00022989"/>
    </source>
</evidence>
<keyword evidence="5 8" id="KW-0812">Transmembrane</keyword>
<dbReference type="PATRIC" id="fig|1758689.4.peg.47"/>
<sequence length="404" mass="40897">MSQQDSHFRLRDIALPAFAPSVVNAVGLGAVTPVLALHARDLGASVGQAALVVAVLGLGSLLGSLPAGALVARIGERRALILAGLVDAVTMAVAALAPTLGVLAAAVLVSGSAWSVFLLARQGFLIVVAPVHLRARAMSTLGGSHRIGGFVGPVLGGVLIGATGHVSSVFWLAAVMALLAALVVRLSPDLTAGVERSRGADEPAPGRVLTVIWRHRRTLASVGSAVVVISGARALRITLLPLWAESIGISAATTSLVFGLAAFLEILLFYPAGWVMDRFGRRVVAVTVVLLIGAGVLLLPLSSGVTAFTALALLMAVGNGLGSGIVMTLGADTAPARDRAQYLGGFRLAGDIGGSGTPLLLSGLTFLAPLAVACTVAGTVCLLGAAWVAHRVGRIDRHRRAASG</sequence>
<feature type="transmembrane region" description="Helical" evidence="8">
    <location>
        <begin position="79"/>
        <end position="107"/>
    </location>
</feature>
<feature type="transmembrane region" description="Helical" evidence="8">
    <location>
        <begin position="113"/>
        <end position="133"/>
    </location>
</feature>
<evidence type="ECO:0000256" key="7">
    <source>
        <dbReference type="ARBA" id="ARBA00023136"/>
    </source>
</evidence>
<evidence type="ECO:0000313" key="10">
    <source>
        <dbReference type="EMBL" id="ANS77442.1"/>
    </source>
</evidence>
<proteinExistence type="inferred from homology"/>
<feature type="transmembrane region" description="Helical" evidence="8">
    <location>
        <begin position="145"/>
        <end position="163"/>
    </location>
</feature>
<comment type="similarity">
    <text evidence="2">Belongs to the major facilitator superfamily. TCR/Tet family.</text>
</comment>
<gene>
    <name evidence="10" type="ORF">SGUI_0046</name>
</gene>
<feature type="transmembrane region" description="Helical" evidence="8">
    <location>
        <begin position="169"/>
        <end position="188"/>
    </location>
</feature>
<dbReference type="InterPro" id="IPR036259">
    <property type="entry name" value="MFS_trans_sf"/>
</dbReference>
<keyword evidence="3" id="KW-0813">Transport</keyword>
<keyword evidence="4" id="KW-1003">Cell membrane</keyword>
<dbReference type="InterPro" id="IPR020846">
    <property type="entry name" value="MFS_dom"/>
</dbReference>
<dbReference type="InterPro" id="IPR050171">
    <property type="entry name" value="MFS_Transporters"/>
</dbReference>
<dbReference type="PROSITE" id="PS00216">
    <property type="entry name" value="SUGAR_TRANSPORT_1"/>
    <property type="match status" value="1"/>
</dbReference>
<feature type="transmembrane region" description="Helical" evidence="8">
    <location>
        <begin position="12"/>
        <end position="37"/>
    </location>
</feature>
<dbReference type="Proteomes" id="UP000092482">
    <property type="component" value="Chromosome"/>
</dbReference>
<evidence type="ECO:0000256" key="2">
    <source>
        <dbReference type="ARBA" id="ARBA00007520"/>
    </source>
</evidence>
<dbReference type="PANTHER" id="PTHR23517">
    <property type="entry name" value="RESISTANCE PROTEIN MDTM, PUTATIVE-RELATED-RELATED"/>
    <property type="match status" value="1"/>
</dbReference>
<dbReference type="InterPro" id="IPR001958">
    <property type="entry name" value="Tet-R_TetA/multi-R_MdtG-like"/>
</dbReference>
<dbReference type="RefSeq" id="WP_066634748.1">
    <property type="nucleotide sequence ID" value="NZ_CP014989.1"/>
</dbReference>
<dbReference type="PANTHER" id="PTHR23517:SF3">
    <property type="entry name" value="INTEGRAL MEMBRANE TRANSPORT PROTEIN"/>
    <property type="match status" value="1"/>
</dbReference>
<feature type="transmembrane region" description="Helical" evidence="8">
    <location>
        <begin position="247"/>
        <end position="270"/>
    </location>
</feature>
<evidence type="ECO:0000256" key="1">
    <source>
        <dbReference type="ARBA" id="ARBA00004651"/>
    </source>
</evidence>
<dbReference type="GO" id="GO:0022857">
    <property type="term" value="F:transmembrane transporter activity"/>
    <property type="evidence" value="ECO:0007669"/>
    <property type="project" value="InterPro"/>
</dbReference>